<dbReference type="Gene3D" id="6.10.250.3200">
    <property type="match status" value="1"/>
</dbReference>
<feature type="coiled-coil region" evidence="4">
    <location>
        <begin position="8"/>
        <end position="49"/>
    </location>
</feature>
<evidence type="ECO:0000313" key="7">
    <source>
        <dbReference type="Proteomes" id="UP001500359"/>
    </source>
</evidence>
<dbReference type="Pfam" id="PF00015">
    <property type="entry name" value="MCPsignal"/>
    <property type="match status" value="1"/>
</dbReference>
<dbReference type="InterPro" id="IPR004089">
    <property type="entry name" value="MCPsignal_dom"/>
</dbReference>
<keyword evidence="4" id="KW-0175">Coiled coil</keyword>
<protein>
    <submittedName>
        <fullName evidence="6">Methyl-accepting chemotaxis protein</fullName>
    </submittedName>
</protein>
<dbReference type="RefSeq" id="WP_343857253.1">
    <property type="nucleotide sequence ID" value="NZ_BAAAFD010000002.1"/>
</dbReference>
<evidence type="ECO:0000259" key="5">
    <source>
        <dbReference type="PROSITE" id="PS50111"/>
    </source>
</evidence>
<dbReference type="InterPro" id="IPR025991">
    <property type="entry name" value="Chemoreceptor_zinc-bind_dom"/>
</dbReference>
<dbReference type="Pfam" id="PF13682">
    <property type="entry name" value="CZB"/>
    <property type="match status" value="1"/>
</dbReference>
<evidence type="ECO:0000313" key="6">
    <source>
        <dbReference type="EMBL" id="GAA0854506.1"/>
    </source>
</evidence>
<comment type="caution">
    <text evidence="6">The sequence shown here is derived from an EMBL/GenBank/DDBJ whole genome shotgun (WGS) entry which is preliminary data.</text>
</comment>
<dbReference type="PROSITE" id="PS50111">
    <property type="entry name" value="CHEMOTAXIS_TRANSDUC_2"/>
    <property type="match status" value="1"/>
</dbReference>
<reference evidence="6 7" key="1">
    <citation type="journal article" date="2019" name="Int. J. Syst. Evol. Microbiol.">
        <title>The Global Catalogue of Microorganisms (GCM) 10K type strain sequencing project: providing services to taxonomists for standard genome sequencing and annotation.</title>
        <authorList>
            <consortium name="The Broad Institute Genomics Platform"/>
            <consortium name="The Broad Institute Genome Sequencing Center for Infectious Disease"/>
            <person name="Wu L."/>
            <person name="Ma J."/>
        </authorList>
    </citation>
    <scope>NUCLEOTIDE SEQUENCE [LARGE SCALE GENOMIC DNA]</scope>
    <source>
        <strain evidence="6 7">JCM 15896</strain>
    </source>
</reference>
<dbReference type="PANTHER" id="PTHR32089:SF112">
    <property type="entry name" value="LYSOZYME-LIKE PROTEIN-RELATED"/>
    <property type="match status" value="1"/>
</dbReference>
<evidence type="ECO:0000256" key="2">
    <source>
        <dbReference type="ARBA" id="ARBA00023224"/>
    </source>
</evidence>
<keyword evidence="2 3" id="KW-0807">Transducer</keyword>
<dbReference type="SUPFAM" id="SSF58104">
    <property type="entry name" value="Methyl-accepting chemotaxis protein (MCP) signaling domain"/>
    <property type="match status" value="1"/>
</dbReference>
<dbReference type="PANTHER" id="PTHR32089">
    <property type="entry name" value="METHYL-ACCEPTING CHEMOTAXIS PROTEIN MCPB"/>
    <property type="match status" value="1"/>
</dbReference>
<name>A0ABN1LEE6_9ALTE</name>
<gene>
    <name evidence="6" type="ORF">GCM10009114_10540</name>
</gene>
<keyword evidence="7" id="KW-1185">Reference proteome</keyword>
<dbReference type="Proteomes" id="UP001500359">
    <property type="component" value="Unassembled WGS sequence"/>
</dbReference>
<accession>A0ABN1LEE6</accession>
<dbReference type="EMBL" id="BAAAFD010000002">
    <property type="protein sequence ID" value="GAA0854506.1"/>
    <property type="molecule type" value="Genomic_DNA"/>
</dbReference>
<dbReference type="SMART" id="SM00283">
    <property type="entry name" value="MA"/>
    <property type="match status" value="1"/>
</dbReference>
<evidence type="ECO:0000256" key="4">
    <source>
        <dbReference type="SAM" id="Coils"/>
    </source>
</evidence>
<sequence>MIVLASVHAQVKTQLQKTEEERDRLLSRVAELQNENKALVSELDTALSADQVGFESGLVNCTLESLKQVEGIRQTVLESFNQIEHESQSIKSIDTLFDASAASLKMIAKEMNGLSSKMGEMNDNIGGLSDKADNINKFVSTITSISDQTNLLALNAAIEAARAGDAGRGFSVVADEVRSLANETNKSASEVADLVGNIIASTKSAVDSVVEIQQNNTSLSEGVAGLNENYSAIVGSCSSMKATIAESSHRSFIQTMKLDHIVWKSDVYAVIHGLSEKSIDAFDEANNCRLGKWHAGEGRSQHGHSSAYQKLDGPHADVHSNGVKAMMLFKEGKHQEAISYLQKMETASVKMMNYLDELAFDQNK</sequence>
<feature type="domain" description="Methyl-accepting transducer" evidence="5">
    <location>
        <begin position="64"/>
        <end position="275"/>
    </location>
</feature>
<dbReference type="Gene3D" id="1.20.120.30">
    <property type="entry name" value="Aspartate receptor, ligand-binding domain"/>
    <property type="match status" value="1"/>
</dbReference>
<evidence type="ECO:0000256" key="1">
    <source>
        <dbReference type="ARBA" id="ARBA00004370"/>
    </source>
</evidence>
<proteinExistence type="predicted"/>
<evidence type="ECO:0000256" key="3">
    <source>
        <dbReference type="PROSITE-ProRule" id="PRU00284"/>
    </source>
</evidence>
<organism evidence="6 7">
    <name type="scientific">Aliiglaciecola litoralis</name>
    <dbReference type="NCBI Taxonomy" id="582857"/>
    <lineage>
        <taxon>Bacteria</taxon>
        <taxon>Pseudomonadati</taxon>
        <taxon>Pseudomonadota</taxon>
        <taxon>Gammaproteobacteria</taxon>
        <taxon>Alteromonadales</taxon>
        <taxon>Alteromonadaceae</taxon>
        <taxon>Aliiglaciecola</taxon>
    </lineage>
</organism>
<comment type="subcellular location">
    <subcellularLocation>
        <location evidence="1">Membrane</location>
    </subcellularLocation>
</comment>